<evidence type="ECO:0000313" key="2">
    <source>
        <dbReference type="EMBL" id="KEH16505.1"/>
    </source>
</evidence>
<reference evidence="3" key="3">
    <citation type="submission" date="2015-06" db="UniProtKB">
        <authorList>
            <consortium name="EnsemblPlants"/>
        </authorList>
    </citation>
    <scope>IDENTIFICATION</scope>
    <source>
        <strain evidence="3">cv. Jemalong A17</strain>
    </source>
</reference>
<dbReference type="Proteomes" id="UP000002051">
    <property type="component" value="Unassembled WGS sequence"/>
</dbReference>
<organism evidence="2 4">
    <name type="scientific">Medicago truncatula</name>
    <name type="common">Barrel medic</name>
    <name type="synonym">Medicago tribuloides</name>
    <dbReference type="NCBI Taxonomy" id="3880"/>
    <lineage>
        <taxon>Eukaryota</taxon>
        <taxon>Viridiplantae</taxon>
        <taxon>Streptophyta</taxon>
        <taxon>Embryophyta</taxon>
        <taxon>Tracheophyta</taxon>
        <taxon>Spermatophyta</taxon>
        <taxon>Magnoliopsida</taxon>
        <taxon>eudicotyledons</taxon>
        <taxon>Gunneridae</taxon>
        <taxon>Pentapetalae</taxon>
        <taxon>rosids</taxon>
        <taxon>fabids</taxon>
        <taxon>Fabales</taxon>
        <taxon>Fabaceae</taxon>
        <taxon>Papilionoideae</taxon>
        <taxon>50 kb inversion clade</taxon>
        <taxon>NPAAA clade</taxon>
        <taxon>Hologalegina</taxon>
        <taxon>IRL clade</taxon>
        <taxon>Trifolieae</taxon>
        <taxon>Medicago</taxon>
    </lineage>
</organism>
<accession>A0A072TSH6</accession>
<keyword evidence="1" id="KW-1133">Transmembrane helix</keyword>
<keyword evidence="4" id="KW-1185">Reference proteome</keyword>
<reference evidence="2 4" key="1">
    <citation type="journal article" date="2011" name="Nature">
        <title>The Medicago genome provides insight into the evolution of rhizobial symbioses.</title>
        <authorList>
            <person name="Young N.D."/>
            <person name="Debelle F."/>
            <person name="Oldroyd G.E."/>
            <person name="Geurts R."/>
            <person name="Cannon S.B."/>
            <person name="Udvardi M.K."/>
            <person name="Benedito V.A."/>
            <person name="Mayer K.F."/>
            <person name="Gouzy J."/>
            <person name="Schoof H."/>
            <person name="Van de Peer Y."/>
            <person name="Proost S."/>
            <person name="Cook D.R."/>
            <person name="Meyers B.C."/>
            <person name="Spannagl M."/>
            <person name="Cheung F."/>
            <person name="De Mita S."/>
            <person name="Krishnakumar V."/>
            <person name="Gundlach H."/>
            <person name="Zhou S."/>
            <person name="Mudge J."/>
            <person name="Bharti A.K."/>
            <person name="Murray J.D."/>
            <person name="Naoumkina M.A."/>
            <person name="Rosen B."/>
            <person name="Silverstein K.A."/>
            <person name="Tang H."/>
            <person name="Rombauts S."/>
            <person name="Zhao P.X."/>
            <person name="Zhou P."/>
            <person name="Barbe V."/>
            <person name="Bardou P."/>
            <person name="Bechner M."/>
            <person name="Bellec A."/>
            <person name="Berger A."/>
            <person name="Berges H."/>
            <person name="Bidwell S."/>
            <person name="Bisseling T."/>
            <person name="Choisne N."/>
            <person name="Couloux A."/>
            <person name="Denny R."/>
            <person name="Deshpande S."/>
            <person name="Dai X."/>
            <person name="Doyle J.J."/>
            <person name="Dudez A.M."/>
            <person name="Farmer A.D."/>
            <person name="Fouteau S."/>
            <person name="Franken C."/>
            <person name="Gibelin C."/>
            <person name="Gish J."/>
            <person name="Goldstein S."/>
            <person name="Gonzalez A.J."/>
            <person name="Green P.J."/>
            <person name="Hallab A."/>
            <person name="Hartog M."/>
            <person name="Hua A."/>
            <person name="Humphray S.J."/>
            <person name="Jeong D.H."/>
            <person name="Jing Y."/>
            <person name="Jocker A."/>
            <person name="Kenton S.M."/>
            <person name="Kim D.J."/>
            <person name="Klee K."/>
            <person name="Lai H."/>
            <person name="Lang C."/>
            <person name="Lin S."/>
            <person name="Macmil S.L."/>
            <person name="Magdelenat G."/>
            <person name="Matthews L."/>
            <person name="McCorrison J."/>
            <person name="Monaghan E.L."/>
            <person name="Mun J.H."/>
            <person name="Najar F.Z."/>
            <person name="Nicholson C."/>
            <person name="Noirot C."/>
            <person name="O'Bleness M."/>
            <person name="Paule C.R."/>
            <person name="Poulain J."/>
            <person name="Prion F."/>
            <person name="Qin B."/>
            <person name="Qu C."/>
            <person name="Retzel E.F."/>
            <person name="Riddle C."/>
            <person name="Sallet E."/>
            <person name="Samain S."/>
            <person name="Samson N."/>
            <person name="Sanders I."/>
            <person name="Saurat O."/>
            <person name="Scarpelli C."/>
            <person name="Schiex T."/>
            <person name="Segurens B."/>
            <person name="Severin A.J."/>
            <person name="Sherrier D.J."/>
            <person name="Shi R."/>
            <person name="Sims S."/>
            <person name="Singer S.R."/>
            <person name="Sinharoy S."/>
            <person name="Sterck L."/>
            <person name="Viollet A."/>
            <person name="Wang B.B."/>
            <person name="Wang K."/>
            <person name="Wang M."/>
            <person name="Wang X."/>
            <person name="Warfsmann J."/>
            <person name="Weissenbach J."/>
            <person name="White D.D."/>
            <person name="White J.D."/>
            <person name="Wiley G.B."/>
            <person name="Wincker P."/>
            <person name="Xing Y."/>
            <person name="Yang L."/>
            <person name="Yao Z."/>
            <person name="Ying F."/>
            <person name="Zhai J."/>
            <person name="Zhou L."/>
            <person name="Zuber A."/>
            <person name="Denarie J."/>
            <person name="Dixon R.A."/>
            <person name="May G.D."/>
            <person name="Schwartz D.C."/>
            <person name="Rogers J."/>
            <person name="Quetier F."/>
            <person name="Town C.D."/>
            <person name="Roe B.A."/>
        </authorList>
    </citation>
    <scope>NUCLEOTIDE SEQUENCE [LARGE SCALE GENOMIC DNA]</scope>
    <source>
        <strain evidence="2">A17</strain>
        <strain evidence="3 4">cv. Jemalong A17</strain>
    </source>
</reference>
<dbReference type="EMBL" id="KL402888">
    <property type="protein sequence ID" value="KEH16505.1"/>
    <property type="molecule type" value="Genomic_DNA"/>
</dbReference>
<dbReference type="AlphaFoldDB" id="A0A072TSH6"/>
<sequence>MAFIPTNQKLFPFQLIIITTSFLLLAPIILVNSDKIVSFNFPKFTELGFPTQQAVEDKGKADAGTLDANLVELNPKFTKEDLKEQNKEKKDPLNEKLLRPIPDGEFELVPFGDDPSKNFKISKGLPELVKAQLVACLKENAGDEFEVNLTRRGG</sequence>
<keyword evidence="1" id="KW-0472">Membrane</keyword>
<protein>
    <submittedName>
        <fullName evidence="2">Transmembrane protein, putative</fullName>
    </submittedName>
</protein>
<reference evidence="2 4" key="2">
    <citation type="journal article" date="2014" name="BMC Genomics">
        <title>An improved genome release (version Mt4.0) for the model legume Medicago truncatula.</title>
        <authorList>
            <person name="Tang H."/>
            <person name="Krishnakumar V."/>
            <person name="Bidwell S."/>
            <person name="Rosen B."/>
            <person name="Chan A."/>
            <person name="Zhou S."/>
            <person name="Gentzbittel L."/>
            <person name="Childs K.L."/>
            <person name="Yandell M."/>
            <person name="Gundlach H."/>
            <person name="Mayer K.F."/>
            <person name="Schwartz D.C."/>
            <person name="Town C.D."/>
        </authorList>
    </citation>
    <scope>GENOME REANNOTATION</scope>
    <source>
        <strain evidence="2">A17</strain>
        <strain evidence="3 4">cv. Jemalong A17</strain>
    </source>
</reference>
<feature type="transmembrane region" description="Helical" evidence="1">
    <location>
        <begin position="12"/>
        <end position="31"/>
    </location>
</feature>
<dbReference type="EnsemblPlants" id="KEH16505">
    <property type="protein sequence ID" value="KEH16505"/>
    <property type="gene ID" value="MTR_0163s0060"/>
</dbReference>
<name>A0A072TSH6_MEDTR</name>
<keyword evidence="1 2" id="KW-0812">Transmembrane</keyword>
<evidence type="ECO:0000256" key="1">
    <source>
        <dbReference type="SAM" id="Phobius"/>
    </source>
</evidence>
<evidence type="ECO:0000313" key="4">
    <source>
        <dbReference type="Proteomes" id="UP000002051"/>
    </source>
</evidence>
<proteinExistence type="predicted"/>
<gene>
    <name evidence="2" type="ORF">MTR_0163s0060</name>
</gene>
<evidence type="ECO:0000313" key="3">
    <source>
        <dbReference type="EnsemblPlants" id="KEH16505"/>
    </source>
</evidence>
<dbReference type="HOGENOM" id="CLU_1706952_0_0_1"/>